<name>A0A504IWS3_9FLAO</name>
<dbReference type="InterPro" id="IPR019887">
    <property type="entry name" value="Tscrpt_reg_AsnC/Lrp_C"/>
</dbReference>
<keyword evidence="3" id="KW-1185">Reference proteome</keyword>
<dbReference type="Proteomes" id="UP000315540">
    <property type="component" value="Unassembled WGS sequence"/>
</dbReference>
<dbReference type="Gene3D" id="3.30.70.920">
    <property type="match status" value="1"/>
</dbReference>
<dbReference type="GO" id="GO:0005829">
    <property type="term" value="C:cytosol"/>
    <property type="evidence" value="ECO:0007669"/>
    <property type="project" value="TreeGrafter"/>
</dbReference>
<dbReference type="InterPro" id="IPR011008">
    <property type="entry name" value="Dimeric_a/b-barrel"/>
</dbReference>
<dbReference type="Pfam" id="PF01037">
    <property type="entry name" value="AsnC_trans_reg"/>
    <property type="match status" value="1"/>
</dbReference>
<dbReference type="OrthoDB" id="9800326at2"/>
<accession>A0A504IWS3</accession>
<gene>
    <name evidence="2" type="ORF">FHK87_20635</name>
</gene>
<dbReference type="EMBL" id="VFWZ01000008">
    <property type="protein sequence ID" value="TPN82836.1"/>
    <property type="molecule type" value="Genomic_DNA"/>
</dbReference>
<protein>
    <submittedName>
        <fullName evidence="2">Lrp/AsnC family transcriptional regulator</fullName>
    </submittedName>
</protein>
<proteinExistence type="predicted"/>
<organism evidence="2 3">
    <name type="scientific">Aquimarina algicola</name>
    <dbReference type="NCBI Taxonomy" id="2589995"/>
    <lineage>
        <taxon>Bacteria</taxon>
        <taxon>Pseudomonadati</taxon>
        <taxon>Bacteroidota</taxon>
        <taxon>Flavobacteriia</taxon>
        <taxon>Flavobacteriales</taxon>
        <taxon>Flavobacteriaceae</taxon>
        <taxon>Aquimarina</taxon>
    </lineage>
</organism>
<sequence>MEESGLINGYCTQLNLSKFDYHIQANIALKIDSHGFKVFVSKLNEFPEIFDCMKVTGEYCVFLKAAVKNNSQLEDLIDRLTIYGHPNTSIILSDHTDKTFFKP</sequence>
<dbReference type="PANTHER" id="PTHR30154">
    <property type="entry name" value="LEUCINE-RESPONSIVE REGULATORY PROTEIN"/>
    <property type="match status" value="1"/>
</dbReference>
<dbReference type="GO" id="GO:0043565">
    <property type="term" value="F:sequence-specific DNA binding"/>
    <property type="evidence" value="ECO:0007669"/>
    <property type="project" value="TreeGrafter"/>
</dbReference>
<reference evidence="2 3" key="1">
    <citation type="submission" date="2019-06" db="EMBL/GenBank/DDBJ databases">
        <authorList>
            <person name="Meng X."/>
        </authorList>
    </citation>
    <scope>NUCLEOTIDE SEQUENCE [LARGE SCALE GENOMIC DNA]</scope>
    <source>
        <strain evidence="2 3">M625</strain>
    </source>
</reference>
<feature type="domain" description="Transcription regulator AsnC/Lrp ligand binding" evidence="1">
    <location>
        <begin position="29"/>
        <end position="92"/>
    </location>
</feature>
<evidence type="ECO:0000313" key="3">
    <source>
        <dbReference type="Proteomes" id="UP000315540"/>
    </source>
</evidence>
<evidence type="ECO:0000259" key="1">
    <source>
        <dbReference type="Pfam" id="PF01037"/>
    </source>
</evidence>
<dbReference type="PANTHER" id="PTHR30154:SF53">
    <property type="entry name" value="HTH-TYPE TRANSCRIPTIONAL REGULATOR LRPC"/>
    <property type="match status" value="1"/>
</dbReference>
<evidence type="ECO:0000313" key="2">
    <source>
        <dbReference type="EMBL" id="TPN82836.1"/>
    </source>
</evidence>
<dbReference type="GO" id="GO:0043200">
    <property type="term" value="P:response to amino acid"/>
    <property type="evidence" value="ECO:0007669"/>
    <property type="project" value="TreeGrafter"/>
</dbReference>
<dbReference type="SUPFAM" id="SSF54909">
    <property type="entry name" value="Dimeric alpha+beta barrel"/>
    <property type="match status" value="1"/>
</dbReference>
<comment type="caution">
    <text evidence="2">The sequence shown here is derived from an EMBL/GenBank/DDBJ whole genome shotgun (WGS) entry which is preliminary data.</text>
</comment>
<dbReference type="AlphaFoldDB" id="A0A504IWS3"/>